<organism evidence="2 3">
    <name type="scientific">Sphingobacterium haloxyli</name>
    <dbReference type="NCBI Taxonomy" id="2100533"/>
    <lineage>
        <taxon>Bacteria</taxon>
        <taxon>Pseudomonadati</taxon>
        <taxon>Bacteroidota</taxon>
        <taxon>Sphingobacteriia</taxon>
        <taxon>Sphingobacteriales</taxon>
        <taxon>Sphingobacteriaceae</taxon>
        <taxon>Sphingobacterium</taxon>
    </lineage>
</organism>
<accession>A0A2S9J4C8</accession>
<protein>
    <submittedName>
        <fullName evidence="2">Uncharacterized protein</fullName>
    </submittedName>
</protein>
<feature type="transmembrane region" description="Helical" evidence="1">
    <location>
        <begin position="135"/>
        <end position="154"/>
    </location>
</feature>
<evidence type="ECO:0000256" key="1">
    <source>
        <dbReference type="SAM" id="Phobius"/>
    </source>
</evidence>
<feature type="transmembrane region" description="Helical" evidence="1">
    <location>
        <begin position="32"/>
        <end position="49"/>
    </location>
</feature>
<evidence type="ECO:0000313" key="3">
    <source>
        <dbReference type="Proteomes" id="UP000239711"/>
    </source>
</evidence>
<dbReference type="AlphaFoldDB" id="A0A2S9J4C8"/>
<sequence length="192" mass="22361">MDLMFRKKEIAFLKRIENESVDDIDLWNLPNLFVPIGVILLSVLSFILFKPNSDITFIALLNLFVNGSLPMFALNRVAPISLNLFKYNKEQELKKNTNTYNIRVKIGIGSIILISLIILYYVYQVINNPFGNTYLILFTQFPVTTFIIWYSLLLSKYSFLLQDHLVNRTIADDIIEETNQNKKHLSEKYGEE</sequence>
<dbReference type="Proteomes" id="UP000239711">
    <property type="component" value="Unassembled WGS sequence"/>
</dbReference>
<comment type="caution">
    <text evidence="2">The sequence shown here is derived from an EMBL/GenBank/DDBJ whole genome shotgun (WGS) entry which is preliminary data.</text>
</comment>
<feature type="transmembrane region" description="Helical" evidence="1">
    <location>
        <begin position="104"/>
        <end position="123"/>
    </location>
</feature>
<gene>
    <name evidence="2" type="ORF">C5745_09975</name>
</gene>
<reference evidence="2 3" key="1">
    <citation type="submission" date="2018-02" db="EMBL/GenBank/DDBJ databases">
        <title>The draft genome of Sphingobacterium sp. 5JN-11.</title>
        <authorList>
            <person name="Liu L."/>
            <person name="Li L."/>
            <person name="Liang L."/>
            <person name="Zhang X."/>
            <person name="Wang T."/>
        </authorList>
    </citation>
    <scope>NUCLEOTIDE SEQUENCE [LARGE SCALE GENOMIC DNA]</scope>
    <source>
        <strain evidence="2 3">5JN-11</strain>
    </source>
</reference>
<name>A0A2S9J4C8_9SPHI</name>
<evidence type="ECO:0000313" key="2">
    <source>
        <dbReference type="EMBL" id="PRD47625.1"/>
    </source>
</evidence>
<feature type="transmembrane region" description="Helical" evidence="1">
    <location>
        <begin position="55"/>
        <end position="74"/>
    </location>
</feature>
<dbReference type="EMBL" id="PVBQ01000006">
    <property type="protein sequence ID" value="PRD47625.1"/>
    <property type="molecule type" value="Genomic_DNA"/>
</dbReference>
<keyword evidence="1" id="KW-1133">Transmembrane helix</keyword>
<keyword evidence="1" id="KW-0812">Transmembrane</keyword>
<keyword evidence="3" id="KW-1185">Reference proteome</keyword>
<proteinExistence type="predicted"/>
<keyword evidence="1" id="KW-0472">Membrane</keyword>